<name>A0AAT9FMX4_9BACT</name>
<protein>
    <recommendedName>
        <fullName evidence="2">TerB family tellurite resistance protein</fullName>
    </recommendedName>
</protein>
<dbReference type="KEGG" id="osu:NT6N_23750"/>
<accession>A0AAT9FMX4</accession>
<dbReference type="EMBL" id="AP026866">
    <property type="protein sequence ID" value="BDS07335.1"/>
    <property type="molecule type" value="Genomic_DNA"/>
</dbReference>
<sequence>MSRWRSHYFKLLRDCPFGLGGRLSSTLANKKNMKHIVTSLAALVMLVSCTSEEEQTISDSDAELLASVKRVQDKSGLSNEEMESAVIRGVEVLWVFDSAIQKGIMTEEEFQRMPEMIQDVLQNQFESRALTAALGLAVLKAREEGDMSKLERSIRTIVAEHYRETEGKTDDIHIGFRKRVEDYAAKDPELLSLMKK</sequence>
<organism evidence="1">
    <name type="scientific">Oceaniferula spumae</name>
    <dbReference type="NCBI Taxonomy" id="2979115"/>
    <lineage>
        <taxon>Bacteria</taxon>
        <taxon>Pseudomonadati</taxon>
        <taxon>Verrucomicrobiota</taxon>
        <taxon>Verrucomicrobiia</taxon>
        <taxon>Verrucomicrobiales</taxon>
        <taxon>Verrucomicrobiaceae</taxon>
        <taxon>Oceaniferula</taxon>
    </lineage>
</organism>
<evidence type="ECO:0000313" key="1">
    <source>
        <dbReference type="EMBL" id="BDS07335.1"/>
    </source>
</evidence>
<evidence type="ECO:0008006" key="2">
    <source>
        <dbReference type="Google" id="ProtNLM"/>
    </source>
</evidence>
<proteinExistence type="predicted"/>
<gene>
    <name evidence="1" type="ORF">NT6N_23750</name>
</gene>
<reference evidence="1" key="1">
    <citation type="submission" date="2024-07" db="EMBL/GenBank/DDBJ databases">
        <title>Complete genome sequence of Verrucomicrobiaceae bacterium NT6N.</title>
        <authorList>
            <person name="Huang C."/>
            <person name="Takami H."/>
            <person name="Hamasaki K."/>
        </authorList>
    </citation>
    <scope>NUCLEOTIDE SEQUENCE</scope>
    <source>
        <strain evidence="1">NT6N</strain>
    </source>
</reference>
<dbReference type="AlphaFoldDB" id="A0AAT9FMX4"/>